<dbReference type="AlphaFoldDB" id="A0AAW2FMQ0"/>
<sequence length="103" mass="11111">MAEAGCKQADAGERRRMCSSAPADDTDGRSRPQQNPLLARDGDDIHRSLLMAAAGRSKSVAGARRRRCSTAPAEEHSSRAAAGRKIRRWSSTKTMFHGSSRGT</sequence>
<dbReference type="EMBL" id="JADYXP020000010">
    <property type="protein sequence ID" value="KAL0115666.1"/>
    <property type="molecule type" value="Genomic_DNA"/>
</dbReference>
<feature type="region of interest" description="Disordered" evidence="1">
    <location>
        <begin position="1"/>
        <end position="103"/>
    </location>
</feature>
<evidence type="ECO:0000313" key="3">
    <source>
        <dbReference type="Proteomes" id="UP001430953"/>
    </source>
</evidence>
<protein>
    <submittedName>
        <fullName evidence="2">Uncharacterized protein</fullName>
    </submittedName>
</protein>
<name>A0AAW2FMQ0_9HYME</name>
<keyword evidence="3" id="KW-1185">Reference proteome</keyword>
<accession>A0AAW2FMQ0</accession>
<reference evidence="2 3" key="1">
    <citation type="submission" date="2023-03" db="EMBL/GenBank/DDBJ databases">
        <title>High recombination rates correlate with genetic variation in Cardiocondyla obscurior ants.</title>
        <authorList>
            <person name="Errbii M."/>
        </authorList>
    </citation>
    <scope>NUCLEOTIDE SEQUENCE [LARGE SCALE GENOMIC DNA]</scope>
    <source>
        <strain evidence="2">Alpha-2009</strain>
        <tissue evidence="2">Whole body</tissue>
    </source>
</reference>
<evidence type="ECO:0000313" key="2">
    <source>
        <dbReference type="EMBL" id="KAL0115666.1"/>
    </source>
</evidence>
<organism evidence="2 3">
    <name type="scientific">Cardiocondyla obscurior</name>
    <dbReference type="NCBI Taxonomy" id="286306"/>
    <lineage>
        <taxon>Eukaryota</taxon>
        <taxon>Metazoa</taxon>
        <taxon>Ecdysozoa</taxon>
        <taxon>Arthropoda</taxon>
        <taxon>Hexapoda</taxon>
        <taxon>Insecta</taxon>
        <taxon>Pterygota</taxon>
        <taxon>Neoptera</taxon>
        <taxon>Endopterygota</taxon>
        <taxon>Hymenoptera</taxon>
        <taxon>Apocrita</taxon>
        <taxon>Aculeata</taxon>
        <taxon>Formicoidea</taxon>
        <taxon>Formicidae</taxon>
        <taxon>Myrmicinae</taxon>
        <taxon>Cardiocondyla</taxon>
    </lineage>
</organism>
<gene>
    <name evidence="2" type="ORF">PUN28_010885</name>
</gene>
<dbReference type="Proteomes" id="UP001430953">
    <property type="component" value="Unassembled WGS sequence"/>
</dbReference>
<evidence type="ECO:0000256" key="1">
    <source>
        <dbReference type="SAM" id="MobiDB-lite"/>
    </source>
</evidence>
<proteinExistence type="predicted"/>
<comment type="caution">
    <text evidence="2">The sequence shown here is derived from an EMBL/GenBank/DDBJ whole genome shotgun (WGS) entry which is preliminary data.</text>
</comment>